<keyword evidence="2" id="KW-0378">Hydrolase</keyword>
<evidence type="ECO:0000313" key="6">
    <source>
        <dbReference type="Proteomes" id="UP000281708"/>
    </source>
</evidence>
<dbReference type="PANTHER" id="PTHR33607">
    <property type="entry name" value="ENDONUCLEASE-1"/>
    <property type="match status" value="1"/>
</dbReference>
<dbReference type="Pfam" id="PF04231">
    <property type="entry name" value="Endonuclease_1"/>
    <property type="match status" value="1"/>
</dbReference>
<feature type="signal peptide" evidence="4">
    <location>
        <begin position="1"/>
        <end position="24"/>
    </location>
</feature>
<keyword evidence="6" id="KW-1185">Reference proteome</keyword>
<keyword evidence="4" id="KW-0732">Signal</keyword>
<keyword evidence="1" id="KW-0540">Nuclease</keyword>
<dbReference type="Proteomes" id="UP000281708">
    <property type="component" value="Unassembled WGS sequence"/>
</dbReference>
<evidence type="ECO:0000313" key="5">
    <source>
        <dbReference type="EMBL" id="RLV48076.1"/>
    </source>
</evidence>
<name>A0A3L8NXY0_9ACTN</name>
<dbReference type="OrthoDB" id="9800417at2"/>
<evidence type="ECO:0000256" key="4">
    <source>
        <dbReference type="SAM" id="SignalP"/>
    </source>
</evidence>
<feature type="chain" id="PRO_5039487758" evidence="4">
    <location>
        <begin position="25"/>
        <end position="272"/>
    </location>
</feature>
<organism evidence="5 6">
    <name type="scientific">Nocardioides mangrovicus</name>
    <dbReference type="NCBI Taxonomy" id="2478913"/>
    <lineage>
        <taxon>Bacteria</taxon>
        <taxon>Bacillati</taxon>
        <taxon>Actinomycetota</taxon>
        <taxon>Actinomycetes</taxon>
        <taxon>Propionibacteriales</taxon>
        <taxon>Nocardioidaceae</taxon>
        <taxon>Nocardioides</taxon>
    </lineage>
</organism>
<dbReference type="AlphaFoldDB" id="A0A3L8NXY0"/>
<dbReference type="GO" id="GO:0016787">
    <property type="term" value="F:hydrolase activity"/>
    <property type="evidence" value="ECO:0007669"/>
    <property type="project" value="UniProtKB-KW"/>
</dbReference>
<dbReference type="SUPFAM" id="SSF54060">
    <property type="entry name" value="His-Me finger endonucleases"/>
    <property type="match status" value="1"/>
</dbReference>
<evidence type="ECO:0000256" key="1">
    <source>
        <dbReference type="ARBA" id="ARBA00022722"/>
    </source>
</evidence>
<dbReference type="RefSeq" id="WP_121807583.1">
    <property type="nucleotide sequence ID" value="NZ_RDBE01000010.1"/>
</dbReference>
<feature type="region of interest" description="Disordered" evidence="3">
    <location>
        <begin position="155"/>
        <end position="182"/>
    </location>
</feature>
<gene>
    <name evidence="5" type="ORF">D9V37_18495</name>
</gene>
<dbReference type="EMBL" id="RDBE01000010">
    <property type="protein sequence ID" value="RLV48076.1"/>
    <property type="molecule type" value="Genomic_DNA"/>
</dbReference>
<comment type="caution">
    <text evidence="5">The sequence shown here is derived from an EMBL/GenBank/DDBJ whole genome shotgun (WGS) entry which is preliminary data.</text>
</comment>
<reference evidence="5 6" key="1">
    <citation type="submission" date="2018-10" db="EMBL/GenBank/DDBJ databases">
        <title>Marmoricola sp. 4Q3S-7 whole genome shotgun sequence.</title>
        <authorList>
            <person name="Li F."/>
        </authorList>
    </citation>
    <scope>NUCLEOTIDE SEQUENCE [LARGE SCALE GENOMIC DNA]</scope>
    <source>
        <strain evidence="5 6">4Q3S-7</strain>
    </source>
</reference>
<dbReference type="GO" id="GO:0004518">
    <property type="term" value="F:nuclease activity"/>
    <property type="evidence" value="ECO:0007669"/>
    <property type="project" value="UniProtKB-KW"/>
</dbReference>
<protein>
    <submittedName>
        <fullName evidence="5">Ribonuclease</fullName>
    </submittedName>
</protein>
<dbReference type="PANTHER" id="PTHR33607:SF2">
    <property type="entry name" value="ENDONUCLEASE-1"/>
    <property type="match status" value="1"/>
</dbReference>
<accession>A0A3L8NXY0</accession>
<evidence type="ECO:0000256" key="2">
    <source>
        <dbReference type="ARBA" id="ARBA00022801"/>
    </source>
</evidence>
<sequence>MRSRVPRVVVAVLTTAVVGLPAAAGSPTNAQQEPAAPHFVAVSEADYYAGTDGLNGSALEKKLHTIISTGVTTLTYDEVWDAIQDTDEDPNNPDDVIELYTGTSIAKSDHGGSLGQWNREHVWAKSHGDFGTASGPGTDIGHLRAADVHVNDERGNLDFDEGGSAISDAPGNYADSDSFEPRDADKGDVARMILYMSVRWDGGDGFPDLEVNQLTGNGSAPHIGKLSTLLAWNDEDPPSALEISRNEKIYDTWQHNRNPFIDHPEWADVIWG</sequence>
<evidence type="ECO:0000256" key="3">
    <source>
        <dbReference type="SAM" id="MobiDB-lite"/>
    </source>
</evidence>
<dbReference type="InterPro" id="IPR044925">
    <property type="entry name" value="His-Me_finger_sf"/>
</dbReference>
<dbReference type="InterPro" id="IPR007346">
    <property type="entry name" value="Endonuclease-I"/>
</dbReference>
<proteinExistence type="predicted"/>